<evidence type="ECO:0008006" key="7">
    <source>
        <dbReference type="Google" id="ProtNLM"/>
    </source>
</evidence>
<dbReference type="PROSITE" id="PS51421">
    <property type="entry name" value="RAS"/>
    <property type="match status" value="1"/>
</dbReference>
<dbReference type="EMBL" id="CAJVCH010571054">
    <property type="protein sequence ID" value="CAG7836494.1"/>
    <property type="molecule type" value="Genomic_DNA"/>
</dbReference>
<comment type="similarity">
    <text evidence="2">Belongs to the small GTPase superfamily. Rab family.</text>
</comment>
<dbReference type="Pfam" id="PF00071">
    <property type="entry name" value="Ras"/>
    <property type="match status" value="1"/>
</dbReference>
<dbReference type="PROSITE" id="PS51419">
    <property type="entry name" value="RAB"/>
    <property type="match status" value="1"/>
</dbReference>
<dbReference type="SMART" id="SM00176">
    <property type="entry name" value="RAN"/>
    <property type="match status" value="1"/>
</dbReference>
<dbReference type="InterPro" id="IPR001806">
    <property type="entry name" value="Small_GTPase"/>
</dbReference>
<evidence type="ECO:0000256" key="4">
    <source>
        <dbReference type="ARBA" id="ARBA00023136"/>
    </source>
</evidence>
<keyword evidence="6" id="KW-1185">Reference proteome</keyword>
<protein>
    <recommendedName>
        <fullName evidence="7">Ras-related protein Rab-2A</fullName>
    </recommendedName>
</protein>
<dbReference type="Proteomes" id="UP000708208">
    <property type="component" value="Unassembled WGS sequence"/>
</dbReference>
<gene>
    <name evidence="5" type="ORF">AFUS01_LOCUS45732</name>
</gene>
<evidence type="ECO:0000256" key="2">
    <source>
        <dbReference type="ARBA" id="ARBA00006270"/>
    </source>
</evidence>
<evidence type="ECO:0000313" key="5">
    <source>
        <dbReference type="EMBL" id="CAG7836494.1"/>
    </source>
</evidence>
<evidence type="ECO:0000313" key="6">
    <source>
        <dbReference type="Proteomes" id="UP000708208"/>
    </source>
</evidence>
<dbReference type="PANTHER" id="PTHR47979">
    <property type="entry name" value="DRAB11-RELATED"/>
    <property type="match status" value="1"/>
</dbReference>
<dbReference type="FunFam" id="3.40.50.300:FF:000586">
    <property type="entry name" value="Rab family GTPase"/>
    <property type="match status" value="1"/>
</dbReference>
<dbReference type="InterPro" id="IPR050209">
    <property type="entry name" value="Rab_GTPases_membrane_traffic"/>
</dbReference>
<keyword evidence="4" id="KW-0472">Membrane</keyword>
<dbReference type="GO" id="GO:0012505">
    <property type="term" value="C:endomembrane system"/>
    <property type="evidence" value="ECO:0007669"/>
    <property type="project" value="UniProtKB-SubCell"/>
</dbReference>
<dbReference type="SMART" id="SM00175">
    <property type="entry name" value="RAB"/>
    <property type="match status" value="1"/>
</dbReference>
<dbReference type="NCBIfam" id="TIGR00231">
    <property type="entry name" value="small_GTP"/>
    <property type="match status" value="1"/>
</dbReference>
<dbReference type="AlphaFoldDB" id="A0A8J2LPV6"/>
<keyword evidence="3" id="KW-0547">Nucleotide-binding</keyword>
<sequence length="207" mass="23811">MSYEYLFKYIIIGDVAVGKSSLLMQFLDKQFTRDHDSTIGVDFGTRQLTLDQKQIKLQIWDTAGQETFRSIGRSYYRGSAAALLVYDVTKRRTYNQLNTWLEDLRRHCGSHMVIMLIGNKNDLEDQREVGKEEGEDYAAQHGLIFKETSAKTFAEVEEAFMLTAKSIYEKIQLGVLDINRDENGVKAGVVLHDRPTSFFRTSDRRCC</sequence>
<dbReference type="GO" id="GO:0003924">
    <property type="term" value="F:GTPase activity"/>
    <property type="evidence" value="ECO:0007669"/>
    <property type="project" value="InterPro"/>
</dbReference>
<name>A0A8J2LPV6_9HEXA</name>
<dbReference type="OrthoDB" id="9989112at2759"/>
<dbReference type="InterPro" id="IPR005225">
    <property type="entry name" value="Small_GTP-bd"/>
</dbReference>
<reference evidence="5" key="1">
    <citation type="submission" date="2021-06" db="EMBL/GenBank/DDBJ databases">
        <authorList>
            <person name="Hodson N. C."/>
            <person name="Mongue J. A."/>
            <person name="Jaron S. K."/>
        </authorList>
    </citation>
    <scope>NUCLEOTIDE SEQUENCE</scope>
</reference>
<dbReference type="SMART" id="SM00174">
    <property type="entry name" value="RHO"/>
    <property type="match status" value="1"/>
</dbReference>
<comment type="subcellular location">
    <subcellularLocation>
        <location evidence="1">Endomembrane system</location>
    </subcellularLocation>
</comment>
<comment type="caution">
    <text evidence="5">The sequence shown here is derived from an EMBL/GenBank/DDBJ whole genome shotgun (WGS) entry which is preliminary data.</text>
</comment>
<evidence type="ECO:0000256" key="3">
    <source>
        <dbReference type="ARBA" id="ARBA00022741"/>
    </source>
</evidence>
<dbReference type="GO" id="GO:0005525">
    <property type="term" value="F:GTP binding"/>
    <property type="evidence" value="ECO:0007669"/>
    <property type="project" value="InterPro"/>
</dbReference>
<dbReference type="SMART" id="SM00173">
    <property type="entry name" value="RAS"/>
    <property type="match status" value="1"/>
</dbReference>
<accession>A0A8J2LPV6</accession>
<evidence type="ECO:0000256" key="1">
    <source>
        <dbReference type="ARBA" id="ARBA00004308"/>
    </source>
</evidence>
<proteinExistence type="inferred from homology"/>
<organism evidence="5 6">
    <name type="scientific">Allacma fusca</name>
    <dbReference type="NCBI Taxonomy" id="39272"/>
    <lineage>
        <taxon>Eukaryota</taxon>
        <taxon>Metazoa</taxon>
        <taxon>Ecdysozoa</taxon>
        <taxon>Arthropoda</taxon>
        <taxon>Hexapoda</taxon>
        <taxon>Collembola</taxon>
        <taxon>Symphypleona</taxon>
        <taxon>Sminthuridae</taxon>
        <taxon>Allacma</taxon>
    </lineage>
</organism>